<organism evidence="1 2">
    <name type="scientific">Mycolicibacterium insubricum</name>
    <dbReference type="NCBI Taxonomy" id="444597"/>
    <lineage>
        <taxon>Bacteria</taxon>
        <taxon>Bacillati</taxon>
        <taxon>Actinomycetota</taxon>
        <taxon>Actinomycetes</taxon>
        <taxon>Mycobacteriales</taxon>
        <taxon>Mycobacteriaceae</taxon>
        <taxon>Mycolicibacterium</taxon>
    </lineage>
</organism>
<dbReference type="AlphaFoldDB" id="A0A1X0CKY3"/>
<dbReference type="Proteomes" id="UP000192801">
    <property type="component" value="Unassembled WGS sequence"/>
</dbReference>
<sequence>MSVFGPDVTAGQVAEIEQNIAAVHELLAQGVREHQARLQQCTTADAELLAVITLTSHLVHLDSDTLVRFLALAMHRLATAANRTADQR</sequence>
<keyword evidence="2" id="KW-1185">Reference proteome</keyword>
<comment type="caution">
    <text evidence="1">The sequence shown here is derived from an EMBL/GenBank/DDBJ whole genome shotgun (WGS) entry which is preliminary data.</text>
</comment>
<dbReference type="EMBL" id="MVHS01000110">
    <property type="protein sequence ID" value="ORA60783.1"/>
    <property type="molecule type" value="Genomic_DNA"/>
</dbReference>
<protein>
    <submittedName>
        <fullName evidence="1">Uncharacterized protein</fullName>
    </submittedName>
</protein>
<dbReference type="STRING" id="444597.BST26_21415"/>
<name>A0A1X0CKY3_9MYCO</name>
<reference evidence="1 2" key="1">
    <citation type="submission" date="2016-12" db="EMBL/GenBank/DDBJ databases">
        <title>The new phylogeny of genus Mycobacterium.</title>
        <authorList>
            <person name="Tortoli E."/>
            <person name="Trovato A."/>
            <person name="Cirillo D.M."/>
        </authorList>
    </citation>
    <scope>NUCLEOTIDE SEQUENCE [LARGE SCALE GENOMIC DNA]</scope>
    <source>
        <strain evidence="1 2">DSM 45130</strain>
    </source>
</reference>
<dbReference type="RefSeq" id="WP_083033979.1">
    <property type="nucleotide sequence ID" value="NZ_AP022618.1"/>
</dbReference>
<evidence type="ECO:0000313" key="2">
    <source>
        <dbReference type="Proteomes" id="UP000192801"/>
    </source>
</evidence>
<evidence type="ECO:0000313" key="1">
    <source>
        <dbReference type="EMBL" id="ORA60783.1"/>
    </source>
</evidence>
<accession>A0A1X0CKY3</accession>
<proteinExistence type="predicted"/>
<gene>
    <name evidence="1" type="ORF">BST26_21415</name>
</gene>